<evidence type="ECO:0000313" key="3">
    <source>
        <dbReference type="Proteomes" id="UP000184089"/>
    </source>
</evidence>
<dbReference type="Pfam" id="PF08973">
    <property type="entry name" value="TM1506"/>
    <property type="match status" value="1"/>
</dbReference>
<reference evidence="1 4" key="3">
    <citation type="journal article" date="2019" name="Nat. Med.">
        <title>A library of human gut bacterial isolates paired with longitudinal multiomics data enables mechanistic microbiome research.</title>
        <authorList>
            <person name="Poyet M."/>
            <person name="Groussin M."/>
            <person name="Gibbons S.M."/>
            <person name="Avila-Pacheco J."/>
            <person name="Jiang X."/>
            <person name="Kearney S.M."/>
            <person name="Perrotta A.R."/>
            <person name="Berdy B."/>
            <person name="Zhao S."/>
            <person name="Lieberman T.D."/>
            <person name="Swanson P.K."/>
            <person name="Smith M."/>
            <person name="Roesemann S."/>
            <person name="Alexander J.E."/>
            <person name="Rich S.A."/>
            <person name="Livny J."/>
            <person name="Vlamakis H."/>
            <person name="Clish C."/>
            <person name="Bullock K."/>
            <person name="Deik A."/>
            <person name="Scott J."/>
            <person name="Pierce K.A."/>
            <person name="Xavier R.J."/>
            <person name="Alm E.J."/>
        </authorList>
    </citation>
    <scope>NUCLEOTIDE SEQUENCE [LARGE SCALE GENOMIC DNA]</scope>
    <source>
        <strain evidence="1 4">BIOML-A2</strain>
    </source>
</reference>
<dbReference type="InterPro" id="IPR016193">
    <property type="entry name" value="Cytidine_deaminase-like"/>
</dbReference>
<evidence type="ECO:0000313" key="4">
    <source>
        <dbReference type="Proteomes" id="UP000474718"/>
    </source>
</evidence>
<dbReference type="Proteomes" id="UP000184089">
    <property type="component" value="Unassembled WGS sequence"/>
</dbReference>
<dbReference type="EMBL" id="FQVY01000002">
    <property type="protein sequence ID" value="SHG11049.1"/>
    <property type="molecule type" value="Genomic_DNA"/>
</dbReference>
<sequence length="142" mass="15414">MNTILQTLKQEMIDRGYKCVAGKGEGVLFSSHKNGIAPLLDLYEAKLGGEGGLCICDRVFGKAAVFVAYLCGARDCYAFVASRPALDLAAELGMRLDCETEVPFIENRDKTGQCPIENSVMDCHTPEEALAAIRRRLAALRG</sequence>
<reference evidence="3" key="2">
    <citation type="submission" date="2016-11" db="EMBL/GenBank/DDBJ databases">
        <authorList>
            <person name="Jaros S."/>
            <person name="Januszkiewicz K."/>
            <person name="Wedrychowicz H."/>
        </authorList>
    </citation>
    <scope>NUCLEOTIDE SEQUENCE [LARGE SCALE GENOMIC DNA]</scope>
    <source>
        <strain evidence="3">DSM 4029</strain>
    </source>
</reference>
<reference evidence="2" key="1">
    <citation type="submission" date="2016-11" db="EMBL/GenBank/DDBJ databases">
        <authorList>
            <person name="Varghese N."/>
            <person name="Submissions S."/>
        </authorList>
    </citation>
    <scope>NUCLEOTIDE SEQUENCE</scope>
    <source>
        <strain evidence="2">DSM 4029</strain>
    </source>
</reference>
<dbReference type="Proteomes" id="UP000474718">
    <property type="component" value="Unassembled WGS sequence"/>
</dbReference>
<dbReference type="AlphaFoldDB" id="A0AAQ1MDL2"/>
<accession>A0AAQ1MDL2</accession>
<proteinExistence type="predicted"/>
<dbReference type="EMBL" id="WWVX01000002">
    <property type="protein sequence ID" value="MZL69066.1"/>
    <property type="molecule type" value="Genomic_DNA"/>
</dbReference>
<protein>
    <submittedName>
        <fullName evidence="1">DUF1893 domain-containing protein</fullName>
    </submittedName>
</protein>
<dbReference type="InterPro" id="IPR015067">
    <property type="entry name" value="DUF1893_TM1506-like"/>
</dbReference>
<dbReference type="GO" id="GO:0003824">
    <property type="term" value="F:catalytic activity"/>
    <property type="evidence" value="ECO:0007669"/>
    <property type="project" value="InterPro"/>
</dbReference>
<evidence type="ECO:0000313" key="1">
    <source>
        <dbReference type="EMBL" id="MZL69066.1"/>
    </source>
</evidence>
<evidence type="ECO:0000313" key="2">
    <source>
        <dbReference type="EMBL" id="SHG11049.1"/>
    </source>
</evidence>
<gene>
    <name evidence="1" type="ORF">GT747_04685</name>
    <name evidence="2" type="ORF">SAMN05444424_1509</name>
</gene>
<comment type="caution">
    <text evidence="2">The sequence shown here is derived from an EMBL/GenBank/DDBJ whole genome shotgun (WGS) entry which is preliminary data.</text>
</comment>
<name>A0AAQ1MDL2_9FIRM</name>
<dbReference type="Gene3D" id="3.40.140.30">
    <property type="entry name" value="Hypothetical protein TM1506"/>
    <property type="match status" value="1"/>
</dbReference>
<keyword evidence="4" id="KW-1185">Reference proteome</keyword>
<dbReference type="InterPro" id="IPR037081">
    <property type="entry name" value="Hyp_TM1506"/>
</dbReference>
<dbReference type="SUPFAM" id="SSF53927">
    <property type="entry name" value="Cytidine deaminase-like"/>
    <property type="match status" value="1"/>
</dbReference>
<dbReference type="RefSeq" id="WP_052537564.1">
    <property type="nucleotide sequence ID" value="NZ_FQVY01000002.1"/>
</dbReference>
<organism evidence="2 3">
    <name type="scientific">Bittarella massiliensis</name>
    <name type="common">ex Durand et al. 2017</name>
    <dbReference type="NCBI Taxonomy" id="1720313"/>
    <lineage>
        <taxon>Bacteria</taxon>
        <taxon>Bacillati</taxon>
        <taxon>Bacillota</taxon>
        <taxon>Clostridia</taxon>
        <taxon>Eubacteriales</taxon>
        <taxon>Oscillospiraceae</taxon>
        <taxon>Bittarella (ex Durand et al. 2017)</taxon>
    </lineage>
</organism>